<feature type="region of interest" description="Disordered" evidence="1">
    <location>
        <begin position="2138"/>
        <end position="2215"/>
    </location>
</feature>
<sequence>MTQPSLKRLLNSCSTSEELCETLRVDKFLRPDSTLHLPPWSPGAAHAVQRWTHKIVKHGYINCAFSLWQILAYYGRSGEKVDAETLIDVYLTIGEFLKKSVHHMADTAPPHTWWGATSELFYSLLENHPGALRKRMVDVGKSLLRSIVDASLPHVVRRSAVGDFNELLKLSQSAARGVLKQEFSSLFLKLPGLLKEIGDYDTQTSVIEAIYRMTSGSERSASVSQWFPDLDCTLKSQFIMISEFDPDCRRFLNAFNESLGSRRKVYTFPCEAAHVGKLKLTKPKSPAYQKFWVDFSIDSKTILILCQKFPTVAQSPNDPPWESLIIHERDTRRVTLNRTIHMYTLEVEVNSESLVMDLFISPLSPESQGLISKTFELEFMPNEALQTVCTHLYGDRFQVNYDVLVVALEPEGWSNSVPRAADHGKSSSSGRTRQKCSENVQKIKTGSSSSSSCWKLSSSSKKRKVNCEDVDEQTLASSESVQPLHKKYRKSSIICSSKNFSSHHQDTTDQYQDQIQGSQNTISTISSSQVQPLRRKTSFSSMVLESDSDEMVSPYEERGTGNGVSQRKAEETNKKVCSEAEANFSSQDILSMAMDSFEMQQKVSMDKNSPAVLQKAQSHKQTKPSQVQKTPLPLQTTPRQKKEPSPQVQKTPTQLQKTPTQVMKPSTHVQKTPTTEQKSLTQMQKDASHVIKIPFNVRETPTPPPVQTEEPPNPTRKTFVESSETPCWDDEIIPSSLNMDDSHRRFSLCPTTSATSKSLASDSAVSERSAQKEVEISADNIVNDSQKGVNVLVPQGTRMNKNNENKRTRTELNTVLTETSCDTEKDYKKRSRKNENMLGTAASPQYRQQDDSKQKCINRADNYLKQKVDTYDLEHVKRTRSGKKMTKTQEHRSRHMSRRESTQIEQRVTRSRNRTESKKISSKTENIRNTKSVINSSREWKKTRKKDLKKSMIKNDQDSSCKSILSPKVKPALEFTSPTPGASIYRAVSHQYEEMRLNTEGLDTPGKDEHSRAKKGKQSNFPASVTQETHGQDGYSTSDIGQQSTSPSLKMLPDSYHSDSLAAHEKTIRSEKCSSPSFSQAEETESTLKVCQQNVSKDCASIQINDVAEEGNRSKECDSHNSSTEGARDFDSYPDTIPFESHNELDEIQQPNVSVIPDAPTAMLSRPGTPWPHLSNNTPMPKNTWHGTHWPPVTAPEQLSASFLPDASGKEISTSVQDLPNSPTHVQHLLEHTYDQDSLRITPVSNNLMKDSESMKGDRECEQVSDKYIDLPTPSAPQTEKVHKMMSLSTEFEHLNTIRSEHEGKVTQTTGVSECISLDSHEAKTGREVAKNRPIVREGEEGKWGSQEPLTVHGEAKKSPGKVMTTALEILANYPVKPQGIKTPKESAPKNTWRHDLFLFESPPMKERKRGQKAKRPKSYPQYSLNKNETHSSTLLHKSFQEKGMSKRKLFNTTSPSILEVTPPQEDYMINQLIEERETQIHTSPYSDANNNQSTFLNTSTVSKNYQSRKETLAAWGDESRHQHKQTEEQEISHFSGSFSPLIKHDIIDKVNRYERKTHKKFGSRFSGWEKSSNIQQSDFLLTSTPISQSPRMQKQKENNEENIMSGKSEVKNSSHTVYSDLSADAEESAVTWLFGKRKSLNFSGRFYLNKTRKKKKRRSSTVSSDESWKPFKKKGKRKGKKSLESLDSDNEMNKRRMTSKKGNLSYQSKSTSDFHETQDSHSEIAAVVSEHFVDLDLCNENRNSNTTKKLKDSNKIENKSIAKMSRGKEVDSNNINSSLENETERNCIANTPLENEVENTSRESKRSRLSRQCKAGYKMYNLPDTDTQTEDNADIDLLQEGPNQNGNLNPVYDADSDIPEGSLENSKQLDTSPYQNGNLSPIYDMQTSDSDILVGMNKKGKKKDTHPFYSIKKRTSMTEAHNKSTPETFHHHNSTMEEVLRDTSQNSIDSQTPNFVADVNLVSRRKSNVGQLERTKENLGISFDNSSPKLHSTLEEDASRKSKYIHSKKQTSTFTLNPTNDISPSIPSPPDNSLASPEPGNMTQAFDITNIFKDQSTTAMLSSSGPLQSTTIEKNSTTTHLAARFSYVSEADNSYIEKEQQQQKSHVEEYLKSPEHLPVLNNELNFEDSVEETIREEPFGLVHETPSSSFSEEDEASLPDLITLPSKPKETKIKSAKENSEMGPMKSPAALPTDSSLPNTTAKQPPQSSRKKSIHKDLSGVVVCKSYGLNKPEEHVAECKNCSQETLGVSHVGITEEWRRSKECQQLEDNHSSPTFSLPQSGFVATGSNSVNEEVAAAGVSHSGSGSSSHVELAALLTASQQTPNAAHINLTPTRPNPRTLFSELTDSTVAREKLKNVMKELKYCVLRLAEAIGEVESFL</sequence>
<feature type="region of interest" description="Disordered" evidence="1">
    <location>
        <begin position="821"/>
        <end position="854"/>
    </location>
</feature>
<protein>
    <recommendedName>
        <fullName evidence="2">Synaptonemal complex protein 2 Spt16M-like domain-containing protein</fullName>
    </recommendedName>
</protein>
<feature type="compositionally biased region" description="Polar residues" evidence="1">
    <location>
        <begin position="663"/>
        <end position="680"/>
    </location>
</feature>
<feature type="compositionally biased region" description="Polar residues" evidence="1">
    <location>
        <begin position="1864"/>
        <end position="1875"/>
    </location>
</feature>
<comment type="caution">
    <text evidence="3">The sequence shown here is derived from an EMBL/GenBank/DDBJ whole genome shotgun (WGS) entry which is preliminary data.</text>
</comment>
<feature type="region of interest" description="Disordered" evidence="1">
    <location>
        <begin position="1515"/>
        <end position="1535"/>
    </location>
</feature>
<feature type="region of interest" description="Disordered" evidence="1">
    <location>
        <begin position="1000"/>
        <end position="1046"/>
    </location>
</feature>
<feature type="domain" description="Synaptonemal complex protein 2 Spt16M-like" evidence="2">
    <location>
        <begin position="265"/>
        <end position="350"/>
    </location>
</feature>
<feature type="region of interest" description="Disordered" evidence="1">
    <location>
        <begin position="1981"/>
        <end position="2042"/>
    </location>
</feature>
<feature type="region of interest" description="Disordered" evidence="1">
    <location>
        <begin position="878"/>
        <end position="962"/>
    </location>
</feature>
<gene>
    <name evidence="3" type="ORF">Pcinc_029139</name>
</gene>
<feature type="region of interest" description="Disordered" evidence="1">
    <location>
        <begin position="1109"/>
        <end position="1139"/>
    </location>
</feature>
<feature type="compositionally biased region" description="Polar residues" evidence="1">
    <location>
        <begin position="923"/>
        <end position="937"/>
    </location>
</feature>
<name>A0AAE1K6B3_PETCI</name>
<feature type="compositionally biased region" description="Polar residues" evidence="1">
    <location>
        <begin position="2011"/>
        <end position="2020"/>
    </location>
</feature>
<feature type="compositionally biased region" description="Basic residues" evidence="1">
    <location>
        <begin position="1671"/>
        <end position="1681"/>
    </location>
</feature>
<organism evidence="3 4">
    <name type="scientific">Petrolisthes cinctipes</name>
    <name type="common">Flat porcelain crab</name>
    <dbReference type="NCBI Taxonomy" id="88211"/>
    <lineage>
        <taxon>Eukaryota</taxon>
        <taxon>Metazoa</taxon>
        <taxon>Ecdysozoa</taxon>
        <taxon>Arthropoda</taxon>
        <taxon>Crustacea</taxon>
        <taxon>Multicrustacea</taxon>
        <taxon>Malacostraca</taxon>
        <taxon>Eumalacostraca</taxon>
        <taxon>Eucarida</taxon>
        <taxon>Decapoda</taxon>
        <taxon>Pleocyemata</taxon>
        <taxon>Anomura</taxon>
        <taxon>Galatheoidea</taxon>
        <taxon>Porcellanidae</taxon>
        <taxon>Petrolisthes</taxon>
    </lineage>
</organism>
<evidence type="ECO:0000259" key="2">
    <source>
        <dbReference type="Pfam" id="PF18584"/>
    </source>
</evidence>
<accession>A0AAE1K6B3</accession>
<dbReference type="PANTHER" id="PTHR15607:SF18">
    <property type="entry name" value="SYNAPTONEMAL COMPLEX PROTEIN 2-LIKE ISOFORM X1"/>
    <property type="match status" value="1"/>
</dbReference>
<dbReference type="PANTHER" id="PTHR15607">
    <property type="entry name" value="SYNAPTONEMAL COMPLEX PROTEIN-RELATED"/>
    <property type="match status" value="1"/>
</dbReference>
<feature type="region of interest" description="Disordered" evidence="1">
    <location>
        <begin position="1652"/>
        <end position="1719"/>
    </location>
</feature>
<feature type="region of interest" description="Disordered" evidence="1">
    <location>
        <begin position="1405"/>
        <end position="1426"/>
    </location>
</feature>
<dbReference type="InterPro" id="IPR040560">
    <property type="entry name" value="SYCP2_SLD"/>
</dbReference>
<feature type="compositionally biased region" description="Low complexity" evidence="1">
    <location>
        <begin position="646"/>
        <end position="662"/>
    </location>
</feature>
<dbReference type="Pfam" id="PF18584">
    <property type="entry name" value="SYCP2_SLD"/>
    <property type="match status" value="1"/>
</dbReference>
<feature type="region of interest" description="Disordered" evidence="1">
    <location>
        <begin position="1585"/>
        <end position="1615"/>
    </location>
</feature>
<keyword evidence="4" id="KW-1185">Reference proteome</keyword>
<feature type="region of interest" description="Disordered" evidence="1">
    <location>
        <begin position="697"/>
        <end position="725"/>
    </location>
</feature>
<feature type="compositionally biased region" description="Basic and acidic residues" evidence="1">
    <location>
        <begin position="1750"/>
        <end position="1772"/>
    </location>
</feature>
<reference evidence="3" key="1">
    <citation type="submission" date="2023-10" db="EMBL/GenBank/DDBJ databases">
        <title>Genome assemblies of two species of porcelain crab, Petrolisthes cinctipes and Petrolisthes manimaculis (Anomura: Porcellanidae).</title>
        <authorList>
            <person name="Angst P."/>
        </authorList>
    </citation>
    <scope>NUCLEOTIDE SEQUENCE</scope>
    <source>
        <strain evidence="3">PB745_01</strain>
        <tissue evidence="3">Gill</tissue>
    </source>
</reference>
<feature type="compositionally biased region" description="Polar residues" evidence="1">
    <location>
        <begin position="1701"/>
        <end position="1712"/>
    </location>
</feature>
<dbReference type="EMBL" id="JAWQEG010003637">
    <property type="protein sequence ID" value="KAK3865239.1"/>
    <property type="molecule type" value="Genomic_DNA"/>
</dbReference>
<feature type="compositionally biased region" description="Basic and acidic residues" evidence="1">
    <location>
        <begin position="567"/>
        <end position="578"/>
    </location>
</feature>
<feature type="compositionally biased region" description="Polar residues" evidence="1">
    <location>
        <begin position="2194"/>
        <end position="2209"/>
    </location>
</feature>
<evidence type="ECO:0000256" key="1">
    <source>
        <dbReference type="SAM" id="MobiDB-lite"/>
    </source>
</evidence>
<evidence type="ECO:0000313" key="3">
    <source>
        <dbReference type="EMBL" id="KAK3865239.1"/>
    </source>
</evidence>
<feature type="compositionally biased region" description="Low complexity" evidence="1">
    <location>
        <begin position="442"/>
        <end position="455"/>
    </location>
</feature>
<dbReference type="Proteomes" id="UP001286313">
    <property type="component" value="Unassembled WGS sequence"/>
</dbReference>
<feature type="region of interest" description="Disordered" evidence="1">
    <location>
        <begin position="415"/>
        <end position="455"/>
    </location>
</feature>
<feature type="region of interest" description="Disordered" evidence="1">
    <location>
        <begin position="544"/>
        <end position="579"/>
    </location>
</feature>
<feature type="region of interest" description="Disordered" evidence="1">
    <location>
        <begin position="1743"/>
        <end position="1875"/>
    </location>
</feature>
<dbReference type="InterPro" id="IPR024835">
    <property type="entry name" value="SYCP2-like"/>
</dbReference>
<feature type="compositionally biased region" description="Pro residues" evidence="1">
    <location>
        <begin position="701"/>
        <end position="714"/>
    </location>
</feature>
<feature type="compositionally biased region" description="Basic and acidic residues" evidence="1">
    <location>
        <begin position="2168"/>
        <end position="2181"/>
    </location>
</feature>
<feature type="compositionally biased region" description="Basic and acidic residues" evidence="1">
    <location>
        <begin position="1110"/>
        <end position="1119"/>
    </location>
</feature>
<feature type="compositionally biased region" description="Basic and acidic residues" evidence="1">
    <location>
        <begin position="1515"/>
        <end position="1532"/>
    </location>
</feature>
<feature type="region of interest" description="Disordered" evidence="1">
    <location>
        <begin position="600"/>
        <end position="680"/>
    </location>
</feature>
<proteinExistence type="predicted"/>
<feature type="compositionally biased region" description="Basic residues" evidence="1">
    <location>
        <begin position="878"/>
        <end position="897"/>
    </location>
</feature>
<feature type="compositionally biased region" description="Polar residues" evidence="1">
    <location>
        <begin position="1018"/>
        <end position="1046"/>
    </location>
</feature>
<feature type="compositionally biased region" description="Basic and acidic residues" evidence="1">
    <location>
        <begin position="949"/>
        <end position="959"/>
    </location>
</feature>
<feature type="compositionally biased region" description="Basic residues" evidence="1">
    <location>
        <begin position="1407"/>
        <end position="1418"/>
    </location>
</feature>
<feature type="compositionally biased region" description="Polar residues" evidence="1">
    <location>
        <begin position="623"/>
        <end position="638"/>
    </location>
</feature>
<evidence type="ECO:0000313" key="4">
    <source>
        <dbReference type="Proteomes" id="UP001286313"/>
    </source>
</evidence>